<sequence length="162" mass="18338">MTNTTYDLCPVTLRAISPDEKGRFASQLANYLAEVRPEARLDVMQRAGQLLNRRDTYVWWLIDQATTVGFSVVLKLPEDRRELSEFTIFPQYRRKGLGQQAAQQVLATHCGHWRMGISRTSHAALSFWGTCLSLLPDIKDLRTGAAFAAEQEKSFTFVVGRS</sequence>
<evidence type="ECO:0000313" key="2">
    <source>
        <dbReference type="EMBL" id="CUH79932.1"/>
    </source>
</evidence>
<dbReference type="RefSeq" id="WP_058290648.1">
    <property type="nucleotide sequence ID" value="NZ_CYSD01000037.1"/>
</dbReference>
<dbReference type="GO" id="GO:0016747">
    <property type="term" value="F:acyltransferase activity, transferring groups other than amino-acyl groups"/>
    <property type="evidence" value="ECO:0007669"/>
    <property type="project" value="InterPro"/>
</dbReference>
<dbReference type="InterPro" id="IPR000182">
    <property type="entry name" value="GNAT_dom"/>
</dbReference>
<dbReference type="Gene3D" id="3.40.630.30">
    <property type="match status" value="1"/>
</dbReference>
<dbReference type="OrthoDB" id="8479334at2"/>
<dbReference type="Proteomes" id="UP000052022">
    <property type="component" value="Unassembled WGS sequence"/>
</dbReference>
<dbReference type="AlphaFoldDB" id="A0A0P1GEC2"/>
<keyword evidence="3" id="KW-1185">Reference proteome</keyword>
<reference evidence="2 3" key="1">
    <citation type="submission" date="2015-09" db="EMBL/GenBank/DDBJ databases">
        <authorList>
            <consortium name="Swine Surveillance"/>
        </authorList>
    </citation>
    <scope>NUCLEOTIDE SEQUENCE [LARGE SCALE GENOMIC DNA]</scope>
    <source>
        <strain evidence="2 3">CECT 7557</strain>
    </source>
</reference>
<dbReference type="STRING" id="928856.SAMN04488049_10171"/>
<dbReference type="InterPro" id="IPR016181">
    <property type="entry name" value="Acyl_CoA_acyltransferase"/>
</dbReference>
<feature type="domain" description="N-acetyltransferase" evidence="1">
    <location>
        <begin position="36"/>
        <end position="113"/>
    </location>
</feature>
<evidence type="ECO:0000313" key="3">
    <source>
        <dbReference type="Proteomes" id="UP000052022"/>
    </source>
</evidence>
<dbReference type="CDD" id="cd04301">
    <property type="entry name" value="NAT_SF"/>
    <property type="match status" value="1"/>
</dbReference>
<dbReference type="EMBL" id="CYSD01000037">
    <property type="protein sequence ID" value="CUH79932.1"/>
    <property type="molecule type" value="Genomic_DNA"/>
</dbReference>
<dbReference type="Pfam" id="PF00583">
    <property type="entry name" value="Acetyltransf_1"/>
    <property type="match status" value="1"/>
</dbReference>
<protein>
    <submittedName>
        <fullName evidence="2">Putative acetyltransferase</fullName>
    </submittedName>
</protein>
<accession>A0A0P1GEC2</accession>
<organism evidence="2 3">
    <name type="scientific">Tritonibacter multivorans</name>
    <dbReference type="NCBI Taxonomy" id="928856"/>
    <lineage>
        <taxon>Bacteria</taxon>
        <taxon>Pseudomonadati</taxon>
        <taxon>Pseudomonadota</taxon>
        <taxon>Alphaproteobacteria</taxon>
        <taxon>Rhodobacterales</taxon>
        <taxon>Paracoccaceae</taxon>
        <taxon>Tritonibacter</taxon>
    </lineage>
</organism>
<name>A0A0P1GEC2_9RHOB</name>
<gene>
    <name evidence="2" type="ORF">TRM7557_02647</name>
</gene>
<dbReference type="SUPFAM" id="SSF55729">
    <property type="entry name" value="Acyl-CoA N-acyltransferases (Nat)"/>
    <property type="match status" value="1"/>
</dbReference>
<evidence type="ECO:0000259" key="1">
    <source>
        <dbReference type="Pfam" id="PF00583"/>
    </source>
</evidence>
<proteinExistence type="predicted"/>
<keyword evidence="2" id="KW-0808">Transferase</keyword>